<keyword evidence="2" id="KW-1185">Reference proteome</keyword>
<comment type="caution">
    <text evidence="1">The sequence shown here is derived from an EMBL/GenBank/DDBJ whole genome shotgun (WGS) entry which is preliminary data.</text>
</comment>
<dbReference type="EMBL" id="JAGFWR010000002">
    <property type="protein sequence ID" value="MBO4160335.1"/>
    <property type="molecule type" value="Genomic_DNA"/>
</dbReference>
<dbReference type="Proteomes" id="UP000671399">
    <property type="component" value="Unassembled WGS sequence"/>
</dbReference>
<protein>
    <submittedName>
        <fullName evidence="1">Low temperature requirement protein A</fullName>
    </submittedName>
</protein>
<gene>
    <name evidence="1" type="ORF">JQN83_05855</name>
</gene>
<organism evidence="1 2">
    <name type="scientific">Micromonospora antibiotica</name>
    <dbReference type="NCBI Taxonomy" id="2807623"/>
    <lineage>
        <taxon>Bacteria</taxon>
        <taxon>Bacillati</taxon>
        <taxon>Actinomycetota</taxon>
        <taxon>Actinomycetes</taxon>
        <taxon>Micromonosporales</taxon>
        <taxon>Micromonosporaceae</taxon>
        <taxon>Micromonospora</taxon>
    </lineage>
</organism>
<evidence type="ECO:0000313" key="2">
    <source>
        <dbReference type="Proteomes" id="UP000671399"/>
    </source>
</evidence>
<dbReference type="Pfam" id="PF06772">
    <property type="entry name" value="LtrA"/>
    <property type="match status" value="1"/>
</dbReference>
<reference evidence="1 2" key="1">
    <citation type="submission" date="2021-03" db="EMBL/GenBank/DDBJ databases">
        <authorList>
            <person name="Lee D.-H."/>
        </authorList>
    </citation>
    <scope>NUCLEOTIDE SEQUENCE [LARGE SCALE GENOMIC DNA]</scope>
    <source>
        <strain evidence="1 2">MMS20-R2-23</strain>
    </source>
</reference>
<name>A0ABS3V409_9ACTN</name>
<dbReference type="RefSeq" id="WP_208566014.1">
    <property type="nucleotide sequence ID" value="NZ_JAGFWR010000002.1"/>
</dbReference>
<dbReference type="InterPro" id="IPR010640">
    <property type="entry name" value="Low_temperature_requirement_A"/>
</dbReference>
<proteinExistence type="predicted"/>
<accession>A0ABS3V409</accession>
<evidence type="ECO:0000313" key="1">
    <source>
        <dbReference type="EMBL" id="MBO4160335.1"/>
    </source>
</evidence>
<sequence length="157" mass="17178">MRSWSLFAWLGNRVRANYGIARLTLLATTPVMFALAVTTREAFQDPPGGIDTPPWFVGCYLAVRCCYLGLRLYSSPQLRARDVLALTVPPVLAAGLLTGAALLPRTALPTDRIIAAQVLLWVRAGIVDYVVSQALPLPRGPSRSPRRFRRGDRGHPG</sequence>